<evidence type="ECO:0000256" key="1">
    <source>
        <dbReference type="ARBA" id="ARBA00022737"/>
    </source>
</evidence>
<keyword evidence="1" id="KW-0677">Repeat</keyword>
<dbReference type="InterPro" id="IPR001258">
    <property type="entry name" value="NHL_repeat"/>
</dbReference>
<name>A0A2G8KZC7_STIJA</name>
<evidence type="ECO:0000313" key="4">
    <source>
        <dbReference type="Proteomes" id="UP000230750"/>
    </source>
</evidence>
<dbReference type="PROSITE" id="PS51125">
    <property type="entry name" value="NHL"/>
    <property type="match status" value="1"/>
</dbReference>
<gene>
    <name evidence="3" type="ORF">BSL78_09801</name>
</gene>
<dbReference type="SUPFAM" id="SSF63825">
    <property type="entry name" value="YWTD domain"/>
    <property type="match status" value="1"/>
</dbReference>
<comment type="caution">
    <text evidence="3">The sequence shown here is derived from an EMBL/GenBank/DDBJ whole genome shotgun (WGS) entry which is preliminary data.</text>
</comment>
<accession>A0A2G8KZC7</accession>
<organism evidence="3 4">
    <name type="scientific">Stichopus japonicus</name>
    <name type="common">Sea cucumber</name>
    <dbReference type="NCBI Taxonomy" id="307972"/>
    <lineage>
        <taxon>Eukaryota</taxon>
        <taxon>Metazoa</taxon>
        <taxon>Echinodermata</taxon>
        <taxon>Eleutherozoa</taxon>
        <taxon>Echinozoa</taxon>
        <taxon>Holothuroidea</taxon>
        <taxon>Aspidochirotacea</taxon>
        <taxon>Aspidochirotida</taxon>
        <taxon>Stichopodidae</taxon>
        <taxon>Apostichopus</taxon>
    </lineage>
</organism>
<proteinExistence type="predicted"/>
<dbReference type="Gene3D" id="2.130.10.10">
    <property type="entry name" value="YVTN repeat-like/Quinoprotein amine dehydrogenase"/>
    <property type="match status" value="1"/>
</dbReference>
<protein>
    <submittedName>
        <fullName evidence="3">Putative NHL repeat-containing protein 3</fullName>
    </submittedName>
</protein>
<dbReference type="OrthoDB" id="10044505at2759"/>
<dbReference type="STRING" id="307972.A0A2G8KZC7"/>
<dbReference type="Pfam" id="PF01436">
    <property type="entry name" value="NHL"/>
    <property type="match status" value="1"/>
</dbReference>
<evidence type="ECO:0000256" key="2">
    <source>
        <dbReference type="PROSITE-ProRule" id="PRU00504"/>
    </source>
</evidence>
<sequence length="138" mass="15457">MELWTEWHRPLDFRIPHSVTVSPATGHIWVADRMNNRLKVFDPIEPKLVKSCQMDGGQPYSVRFSKDGSHLIVAQLQNDTIAFVSSQFADQSTCKKLGSVKLPPGSKPHLVDVDKFNGAFYVGNIGDPPSCLRFIPSY</sequence>
<dbReference type="InterPro" id="IPR015943">
    <property type="entry name" value="WD40/YVTN_repeat-like_dom_sf"/>
</dbReference>
<reference evidence="3 4" key="1">
    <citation type="journal article" date="2017" name="PLoS Biol.">
        <title>The sea cucumber genome provides insights into morphological evolution and visceral regeneration.</title>
        <authorList>
            <person name="Zhang X."/>
            <person name="Sun L."/>
            <person name="Yuan J."/>
            <person name="Sun Y."/>
            <person name="Gao Y."/>
            <person name="Zhang L."/>
            <person name="Li S."/>
            <person name="Dai H."/>
            <person name="Hamel J.F."/>
            <person name="Liu C."/>
            <person name="Yu Y."/>
            <person name="Liu S."/>
            <person name="Lin W."/>
            <person name="Guo K."/>
            <person name="Jin S."/>
            <person name="Xu P."/>
            <person name="Storey K.B."/>
            <person name="Huan P."/>
            <person name="Zhang T."/>
            <person name="Zhou Y."/>
            <person name="Zhang J."/>
            <person name="Lin C."/>
            <person name="Li X."/>
            <person name="Xing L."/>
            <person name="Huo D."/>
            <person name="Sun M."/>
            <person name="Wang L."/>
            <person name="Mercier A."/>
            <person name="Li F."/>
            <person name="Yang H."/>
            <person name="Xiang J."/>
        </authorList>
    </citation>
    <scope>NUCLEOTIDE SEQUENCE [LARGE SCALE GENOMIC DNA]</scope>
    <source>
        <strain evidence="3">Shaxun</strain>
        <tissue evidence="3">Muscle</tissue>
    </source>
</reference>
<feature type="repeat" description="NHL" evidence="2">
    <location>
        <begin position="8"/>
        <end position="44"/>
    </location>
</feature>
<dbReference type="Proteomes" id="UP000230750">
    <property type="component" value="Unassembled WGS sequence"/>
</dbReference>
<keyword evidence="4" id="KW-1185">Reference proteome</keyword>
<dbReference type="EMBL" id="MRZV01000292">
    <property type="protein sequence ID" value="PIK53322.1"/>
    <property type="molecule type" value="Genomic_DNA"/>
</dbReference>
<evidence type="ECO:0000313" key="3">
    <source>
        <dbReference type="EMBL" id="PIK53322.1"/>
    </source>
</evidence>
<dbReference type="AlphaFoldDB" id="A0A2G8KZC7"/>